<sequence>MNKGFKWTISLNLNVNKDKILNYYGVNYNTGGVGIVGEKGKPVYSLYAYKWAGLNPQTGNPQGYVDGEKSEDYNTIMDEGMEVSSLQYKGSAIPVVFGNIGHSFSYKRLGLEFRFTYEAGHYFFRNSINYSNLFANGSGHADFTDRWQYPGDEKHTDVPSLIYPGNASRDAFYNGSEILVEKGDNFRIQYINLNYSNKFPISGQKKISFKIYLVANNLGILWRANHHHLDPDYRNETIPPSKTYSLGLQITL</sequence>
<evidence type="ECO:0008006" key="3">
    <source>
        <dbReference type="Google" id="ProtNLM"/>
    </source>
</evidence>
<comment type="caution">
    <text evidence="1">The sequence shown here is derived from an EMBL/GenBank/DDBJ whole genome shotgun (WGS) entry which is preliminary data.</text>
</comment>
<protein>
    <recommendedName>
        <fullName evidence="3">TonB-dependent receptor-like beta-barrel domain-containing protein</fullName>
    </recommendedName>
</protein>
<dbReference type="Proteomes" id="UP000249645">
    <property type="component" value="Unassembled WGS sequence"/>
</dbReference>
<organism evidence="1 2">
    <name type="scientific">Pseudopedobacter saltans</name>
    <dbReference type="NCBI Taxonomy" id="151895"/>
    <lineage>
        <taxon>Bacteria</taxon>
        <taxon>Pseudomonadati</taxon>
        <taxon>Bacteroidota</taxon>
        <taxon>Sphingobacteriia</taxon>
        <taxon>Sphingobacteriales</taxon>
        <taxon>Sphingobacteriaceae</taxon>
        <taxon>Pseudopedobacter</taxon>
    </lineage>
</organism>
<reference evidence="1 2" key="1">
    <citation type="submission" date="2017-11" db="EMBL/GenBank/DDBJ databases">
        <title>Infants hospitalized years apart are colonized by the same room-sourced microbial strains.</title>
        <authorList>
            <person name="Brooks B."/>
            <person name="Olm M.R."/>
            <person name="Firek B.A."/>
            <person name="Baker R."/>
            <person name="Thomas B.C."/>
            <person name="Morowitz M.J."/>
            <person name="Banfield J.F."/>
        </authorList>
    </citation>
    <scope>NUCLEOTIDE SEQUENCE [LARGE SCALE GENOMIC DNA]</scope>
    <source>
        <strain evidence="1">S2_009_000_R2_76</strain>
    </source>
</reference>
<proteinExistence type="predicted"/>
<accession>A0A2W5EBI8</accession>
<gene>
    <name evidence="1" type="ORF">DI598_18265</name>
</gene>
<evidence type="ECO:0000313" key="2">
    <source>
        <dbReference type="Proteomes" id="UP000249645"/>
    </source>
</evidence>
<dbReference type="AlphaFoldDB" id="A0A2W5EBI8"/>
<dbReference type="EMBL" id="QFOI01000521">
    <property type="protein sequence ID" value="PZP41401.1"/>
    <property type="molecule type" value="Genomic_DNA"/>
</dbReference>
<name>A0A2W5EBI8_9SPHI</name>
<evidence type="ECO:0000313" key="1">
    <source>
        <dbReference type="EMBL" id="PZP41401.1"/>
    </source>
</evidence>